<comment type="caution">
    <text evidence="2">The sequence shown here is derived from an EMBL/GenBank/DDBJ whole genome shotgun (WGS) entry which is preliminary data.</text>
</comment>
<keyword evidence="3" id="KW-1185">Reference proteome</keyword>
<keyword evidence="1" id="KW-0732">Signal</keyword>
<proteinExistence type="predicted"/>
<protein>
    <submittedName>
        <fullName evidence="2">Uncharacterized protein</fullName>
    </submittedName>
</protein>
<sequence>MKKSLLTTAMMLFSTAIFAQYINEAPVGGFNVNKGKDYVVLYAPDHVITDMGSRLISNNNLDATQTDNVLEYWVTDWDKKDLTLYNVPEPDGKNSFGTSGYINATPFWEWGTGVFIPKAKMYDLSKITDKHHLHIGMRDFGSASSQYKFTIGSQKTIKTNGFQIEVNLDYAKADGDFVGVGKIAGGNDGKWYYLDIPVSDLVDENGDFGFVYDFSAPITDGVFTFSFNKPVCSTAKKSGPAPGETVYTYEITKLGSALSLDHVFFYIPDETSAINDVNIDSGNDEIKVVYDLSGRRVDMNRPGIYMIKTAAGVKKVVVNK</sequence>
<dbReference type="EMBL" id="JABKKE010000003">
    <property type="protein sequence ID" value="NPE13330.1"/>
    <property type="molecule type" value="Genomic_DNA"/>
</dbReference>
<evidence type="ECO:0000313" key="3">
    <source>
        <dbReference type="Proteomes" id="UP001193734"/>
    </source>
</evidence>
<reference evidence="2 3" key="1">
    <citation type="submission" date="2020-05" db="EMBL/GenBank/DDBJ databases">
        <title>Distinct polysaccharide utilization as determinants for interspecies competition between intestinal Prevotella spp.</title>
        <authorList>
            <person name="Galvez E.J.C."/>
            <person name="Iljazovic A."/>
            <person name="Strowig T."/>
        </authorList>
    </citation>
    <scope>NUCLEOTIDE SEQUENCE [LARGE SCALE GENOMIC DNA]</scope>
    <source>
        <strain evidence="2 3">PROD</strain>
    </source>
</reference>
<accession>A0ABX2ARS3</accession>
<feature type="chain" id="PRO_5047386733" evidence="1">
    <location>
        <begin position="20"/>
        <end position="320"/>
    </location>
</feature>
<dbReference type="Proteomes" id="UP001193734">
    <property type="component" value="Unassembled WGS sequence"/>
</dbReference>
<feature type="signal peptide" evidence="1">
    <location>
        <begin position="1"/>
        <end position="19"/>
    </location>
</feature>
<evidence type="ECO:0000313" key="2">
    <source>
        <dbReference type="EMBL" id="NPE13330.1"/>
    </source>
</evidence>
<organism evidence="2 3">
    <name type="scientific">Xylanibacter rodentium</name>
    <dbReference type="NCBI Taxonomy" id="2736289"/>
    <lineage>
        <taxon>Bacteria</taxon>
        <taxon>Pseudomonadati</taxon>
        <taxon>Bacteroidota</taxon>
        <taxon>Bacteroidia</taxon>
        <taxon>Bacteroidales</taxon>
        <taxon>Prevotellaceae</taxon>
        <taxon>Xylanibacter</taxon>
    </lineage>
</organism>
<dbReference type="RefSeq" id="WP_172175916.1">
    <property type="nucleotide sequence ID" value="NZ_CASGKG010000014.1"/>
</dbReference>
<name>A0ABX2ARS3_9BACT</name>
<dbReference type="GeneID" id="82156755"/>
<gene>
    <name evidence="2" type="ORF">HPS55_03150</name>
</gene>
<evidence type="ECO:0000256" key="1">
    <source>
        <dbReference type="SAM" id="SignalP"/>
    </source>
</evidence>